<dbReference type="RefSeq" id="WP_135942102.1">
    <property type="nucleotide sequence ID" value="NZ_SRYK01000021.1"/>
</dbReference>
<gene>
    <name evidence="1" type="ORF">E5340_05585</name>
</gene>
<dbReference type="Proteomes" id="UP000306855">
    <property type="component" value="Unassembled WGS sequence"/>
</dbReference>
<comment type="caution">
    <text evidence="1">The sequence shown here is derived from an EMBL/GenBank/DDBJ whole genome shotgun (WGS) entry which is preliminary data.</text>
</comment>
<accession>A0A4S2EHP5</accession>
<reference evidence="1 2" key="1">
    <citation type="submission" date="2019-04" db="EMBL/GenBank/DDBJ databases">
        <title>Microbes associate with the intestines of laboratory mice.</title>
        <authorList>
            <person name="Navarre W."/>
            <person name="Wong E."/>
            <person name="Huang K."/>
            <person name="Tropini C."/>
            <person name="Ng K."/>
            <person name="Yu B."/>
        </authorList>
    </citation>
    <scope>NUCLEOTIDE SEQUENCE [LARGE SCALE GENOMIC DNA]</scope>
    <source>
        <strain evidence="1 2">NM26_J9</strain>
    </source>
</reference>
<dbReference type="AlphaFoldDB" id="A0A4S2EHP5"/>
<sequence>MSRKMKFGEAITQLLKVTKGDPEIAKNKSMITKYLEKHSDDSLTKIAWEIYLREVGLKKQVYQGVRKYFWIAEDVIDGKSYEADTSAELAEKLDLKPSSVVNVRRSGKLLHRRYKITRKKKKAQ</sequence>
<evidence type="ECO:0000313" key="2">
    <source>
        <dbReference type="Proteomes" id="UP000306855"/>
    </source>
</evidence>
<protein>
    <submittedName>
        <fullName evidence="1">Uncharacterized protein</fullName>
    </submittedName>
</protein>
<proteinExistence type="predicted"/>
<name>A0A4S2EHP5_9LACO</name>
<organism evidence="1 2">
    <name type="scientific">Ligilactobacillus murinus</name>
    <dbReference type="NCBI Taxonomy" id="1622"/>
    <lineage>
        <taxon>Bacteria</taxon>
        <taxon>Bacillati</taxon>
        <taxon>Bacillota</taxon>
        <taxon>Bacilli</taxon>
        <taxon>Lactobacillales</taxon>
        <taxon>Lactobacillaceae</taxon>
        <taxon>Ligilactobacillus</taxon>
    </lineage>
</organism>
<dbReference type="EMBL" id="SRYK01000021">
    <property type="protein sequence ID" value="TGY55478.1"/>
    <property type="molecule type" value="Genomic_DNA"/>
</dbReference>
<evidence type="ECO:0000313" key="1">
    <source>
        <dbReference type="EMBL" id="TGY55478.1"/>
    </source>
</evidence>